<proteinExistence type="predicted"/>
<reference evidence="1 2" key="1">
    <citation type="submission" date="2017-06" db="EMBL/GenBank/DDBJ databases">
        <title>Azoarcus sp. TSNA42 complete genome sequence.</title>
        <authorList>
            <person name="Woo J.-H."/>
            <person name="Kim H.-S."/>
        </authorList>
    </citation>
    <scope>NUCLEOTIDE SEQUENCE [LARGE SCALE GENOMIC DNA]</scope>
    <source>
        <strain evidence="1 2">TSNA42</strain>
    </source>
</reference>
<gene>
    <name evidence="1" type="ORF">CEW87_03905</name>
</gene>
<dbReference type="Proteomes" id="UP000244902">
    <property type="component" value="Chromosome"/>
</dbReference>
<dbReference type="OrthoDB" id="10020755at2"/>
<evidence type="ECO:0000313" key="2">
    <source>
        <dbReference type="Proteomes" id="UP000244902"/>
    </source>
</evidence>
<organism evidence="1 2">
    <name type="scientific">Parazoarcus communis</name>
    <dbReference type="NCBI Taxonomy" id="41977"/>
    <lineage>
        <taxon>Bacteria</taxon>
        <taxon>Pseudomonadati</taxon>
        <taxon>Pseudomonadota</taxon>
        <taxon>Betaproteobacteria</taxon>
        <taxon>Rhodocyclales</taxon>
        <taxon>Zoogloeaceae</taxon>
        <taxon>Parazoarcus</taxon>
    </lineage>
</organism>
<sequence>MIYRDMVEETATYASEVFTLTGALSGRNAFGYDVGTGSEVYYRAVNADGTQFEVGIASYDGSSLTRLFALTRSSGFSGEFSGTVAIALVIPGSAMPVINRQAQSQASGVNSIACLGGDVQGENAVAIGMQALTQHEGGVAVGVRSETFSTYQEAFGWSFRWSGQNETSGLETLPLEGARGWGDPLQIPAYSTIVVRALVVGSRDSDAAAYAAEITACVRRVASGNAEIVGTPTVTEVGKTSGVTVSATITAAAPDKVQVACTGVAGQDWRWSGVMIGAIRM</sequence>
<dbReference type="EMBL" id="CP022188">
    <property type="protein sequence ID" value="AWI78577.1"/>
    <property type="molecule type" value="Genomic_DNA"/>
</dbReference>
<protein>
    <submittedName>
        <fullName evidence="1">Uncharacterized protein</fullName>
    </submittedName>
</protein>
<evidence type="ECO:0000313" key="1">
    <source>
        <dbReference type="EMBL" id="AWI78577.1"/>
    </source>
</evidence>
<dbReference type="RefSeq" id="WP_108971537.1">
    <property type="nucleotide sequence ID" value="NZ_CP022188.1"/>
</dbReference>
<dbReference type="AlphaFoldDB" id="A0A2U8GXZ4"/>
<accession>A0A2U8GXZ4</accession>
<name>A0A2U8GXZ4_9RHOO</name>